<feature type="chain" id="PRO_5018149500" evidence="1">
    <location>
        <begin position="35"/>
        <end position="215"/>
    </location>
</feature>
<dbReference type="AlphaFoldDB" id="A0A3N5A4W2"/>
<feature type="signal peptide" evidence="1">
    <location>
        <begin position="1"/>
        <end position="34"/>
    </location>
</feature>
<dbReference type="RefSeq" id="WP_123918609.1">
    <property type="nucleotide sequence ID" value="NZ_RKRA01000001.1"/>
</dbReference>
<dbReference type="EMBL" id="RKRA01000001">
    <property type="protein sequence ID" value="RPF28415.1"/>
    <property type="molecule type" value="Genomic_DNA"/>
</dbReference>
<accession>A0A3N5A4W2</accession>
<sequence length="215" mass="22448">MKNPRSRSRAGGALAATMGTAVALVVAPSTSAFAATEIFFEEQATANWSVAHTCASGAVVDARLLVESTRDFESPDTEDAQPTVRVQYQAVCPDGTSFGWVGIIGDDRPLDEHATIVSAPDLEGVHASGTGTVRDNLGVDHDVTFDVTWAGTGGLETEVTAFTGFRVLIHTEKERSATATGTVTFDGAVLVDGAANHRITPVITSEEDKSISPGN</sequence>
<proteinExistence type="predicted"/>
<reference evidence="2 3" key="1">
    <citation type="submission" date="2018-11" db="EMBL/GenBank/DDBJ databases">
        <title>Sequencing the genomes of 1000 actinobacteria strains.</title>
        <authorList>
            <person name="Klenk H.-P."/>
        </authorList>
    </citation>
    <scope>NUCLEOTIDE SEQUENCE [LARGE SCALE GENOMIC DNA]</scope>
    <source>
        <strain evidence="2 3">DSM 14418</strain>
    </source>
</reference>
<organism evidence="2 3">
    <name type="scientific">Georgenia muralis</name>
    <dbReference type="NCBI Taxonomy" id="154117"/>
    <lineage>
        <taxon>Bacteria</taxon>
        <taxon>Bacillati</taxon>
        <taxon>Actinomycetota</taxon>
        <taxon>Actinomycetes</taxon>
        <taxon>Micrococcales</taxon>
        <taxon>Bogoriellaceae</taxon>
        <taxon>Georgenia</taxon>
    </lineage>
</organism>
<gene>
    <name evidence="2" type="ORF">EDD32_2942</name>
</gene>
<keyword evidence="1" id="KW-0732">Signal</keyword>
<evidence type="ECO:0000313" key="2">
    <source>
        <dbReference type="EMBL" id="RPF28415.1"/>
    </source>
</evidence>
<evidence type="ECO:0000256" key="1">
    <source>
        <dbReference type="SAM" id="SignalP"/>
    </source>
</evidence>
<name>A0A3N5A4W2_9MICO</name>
<evidence type="ECO:0000313" key="3">
    <source>
        <dbReference type="Proteomes" id="UP000280726"/>
    </source>
</evidence>
<dbReference type="OrthoDB" id="5184666at2"/>
<comment type="caution">
    <text evidence="2">The sequence shown here is derived from an EMBL/GenBank/DDBJ whole genome shotgun (WGS) entry which is preliminary data.</text>
</comment>
<keyword evidence="3" id="KW-1185">Reference proteome</keyword>
<protein>
    <submittedName>
        <fullName evidence="2">Uncharacterized protein</fullName>
    </submittedName>
</protein>
<dbReference type="Proteomes" id="UP000280726">
    <property type="component" value="Unassembled WGS sequence"/>
</dbReference>